<dbReference type="InterPro" id="IPR008949">
    <property type="entry name" value="Isoprenoid_synthase_dom_sf"/>
</dbReference>
<name>A0A183M3B3_9TREM</name>
<dbReference type="GO" id="GO:0008299">
    <property type="term" value="P:isoprenoid biosynthetic process"/>
    <property type="evidence" value="ECO:0007669"/>
    <property type="project" value="TreeGrafter"/>
</dbReference>
<dbReference type="Proteomes" id="UP000277204">
    <property type="component" value="Unassembled WGS sequence"/>
</dbReference>
<accession>A0A183M3B3</accession>
<evidence type="ECO:0000313" key="1">
    <source>
        <dbReference type="EMBL" id="VDO90773.1"/>
    </source>
</evidence>
<dbReference type="GO" id="GO:0005739">
    <property type="term" value="C:mitochondrion"/>
    <property type="evidence" value="ECO:0007669"/>
    <property type="project" value="TreeGrafter"/>
</dbReference>
<gene>
    <name evidence="1" type="ORF">SMRZ_LOCUS10538</name>
</gene>
<dbReference type="SUPFAM" id="SSF48576">
    <property type="entry name" value="Terpenoid synthases"/>
    <property type="match status" value="1"/>
</dbReference>
<evidence type="ECO:0000313" key="2">
    <source>
        <dbReference type="Proteomes" id="UP000277204"/>
    </source>
</evidence>
<dbReference type="PANTHER" id="PTHR12001:SF55">
    <property type="entry name" value="ALL TRANS-POLYPRENYL-DIPHOSPHATE SYNTHASE PDSS2"/>
    <property type="match status" value="1"/>
</dbReference>
<dbReference type="GO" id="GO:0006744">
    <property type="term" value="P:ubiquinone biosynthetic process"/>
    <property type="evidence" value="ECO:0007669"/>
    <property type="project" value="TreeGrafter"/>
</dbReference>
<sequence>MTTTWSKLISRAEKLIGGPSPYINLGNILSSEAGSLASRARRLAGNVNHPFFSTVRSCLRGRHVNNLFSISSAISDRFSKSITSERPSGGLIILLVGQSYASPTNSTKLCGQHRSISEIFETVHTAVAIHKSLVNLNDFNQNTDDNETWLKNMEICNKLATLSGDVLLASVSTSLAGLHHANVVGVVSEAIGSMMEAEFHELATNLNVSNTNNYNHHVESSIDVNSTVTSNEIYELSKEKWLSFVQLSRGALLGSCCEAALILTEDHISNLPITPTNKIYPDWDNFFSIANHFGSTWACLIRLTEEREHIQRTWSTNQTTDAYWSIKKEMQYMKNNMYGYQSVIPSYSEYGLNEPTFADALLLSLSSSKTHYKLIDILDEVLSEYNRIGRELAQKLREYFNQIVFNAEQFNIISDNINSIHIKETSNCSPGIQLLGEMVDKLISDCNCSQ</sequence>
<dbReference type="GO" id="GO:0004659">
    <property type="term" value="F:prenyltransferase activity"/>
    <property type="evidence" value="ECO:0007669"/>
    <property type="project" value="TreeGrafter"/>
</dbReference>
<dbReference type="EMBL" id="UZAI01005500">
    <property type="protein sequence ID" value="VDO90773.1"/>
    <property type="molecule type" value="Genomic_DNA"/>
</dbReference>
<dbReference type="GO" id="GO:1990234">
    <property type="term" value="C:transferase complex"/>
    <property type="evidence" value="ECO:0007669"/>
    <property type="project" value="TreeGrafter"/>
</dbReference>
<dbReference type="STRING" id="48269.A0A183M3B3"/>
<protein>
    <submittedName>
        <fullName evidence="1">Uncharacterized protein</fullName>
    </submittedName>
</protein>
<keyword evidence="2" id="KW-1185">Reference proteome</keyword>
<dbReference type="Gene3D" id="1.10.600.10">
    <property type="entry name" value="Farnesyl Diphosphate Synthase"/>
    <property type="match status" value="1"/>
</dbReference>
<proteinExistence type="predicted"/>
<dbReference type="AlphaFoldDB" id="A0A183M3B3"/>
<dbReference type="PANTHER" id="PTHR12001">
    <property type="entry name" value="GERANYLGERANYL PYROPHOSPHATE SYNTHASE"/>
    <property type="match status" value="1"/>
</dbReference>
<reference evidence="1 2" key="1">
    <citation type="submission" date="2018-11" db="EMBL/GenBank/DDBJ databases">
        <authorList>
            <consortium name="Pathogen Informatics"/>
        </authorList>
    </citation>
    <scope>NUCLEOTIDE SEQUENCE [LARGE SCALE GENOMIC DNA]</scope>
    <source>
        <strain evidence="1 2">Zambia</strain>
    </source>
</reference>
<organism evidence="1 2">
    <name type="scientific">Schistosoma margrebowiei</name>
    <dbReference type="NCBI Taxonomy" id="48269"/>
    <lineage>
        <taxon>Eukaryota</taxon>
        <taxon>Metazoa</taxon>
        <taxon>Spiralia</taxon>
        <taxon>Lophotrochozoa</taxon>
        <taxon>Platyhelminthes</taxon>
        <taxon>Trematoda</taxon>
        <taxon>Digenea</taxon>
        <taxon>Strigeidida</taxon>
        <taxon>Schistosomatoidea</taxon>
        <taxon>Schistosomatidae</taxon>
        <taxon>Schistosoma</taxon>
    </lineage>
</organism>